<evidence type="ECO:0000313" key="3">
    <source>
        <dbReference type="EMBL" id="KAJ8444032.1"/>
    </source>
</evidence>
<dbReference type="GO" id="GO:0008168">
    <property type="term" value="F:methyltransferase activity"/>
    <property type="evidence" value="ECO:0007669"/>
    <property type="project" value="UniProtKB-KW"/>
</dbReference>
<proteinExistence type="predicted"/>
<dbReference type="EMBL" id="JAKOGI010000109">
    <property type="protein sequence ID" value="KAJ8444032.1"/>
    <property type="molecule type" value="Genomic_DNA"/>
</dbReference>
<gene>
    <name evidence="3" type="ORF">Cgig2_020878</name>
</gene>
<dbReference type="PANTHER" id="PTHR43619">
    <property type="entry name" value="S-ADENOSYL-L-METHIONINE-DEPENDENT METHYLTRANSFERASE YKTD-RELATED"/>
    <property type="match status" value="1"/>
</dbReference>
<evidence type="ECO:0000256" key="1">
    <source>
        <dbReference type="ARBA" id="ARBA00022603"/>
    </source>
</evidence>
<evidence type="ECO:0000256" key="2">
    <source>
        <dbReference type="ARBA" id="ARBA00022679"/>
    </source>
</evidence>
<dbReference type="Gene3D" id="3.40.50.150">
    <property type="entry name" value="Vaccinia Virus protein VP39"/>
    <property type="match status" value="1"/>
</dbReference>
<dbReference type="SUPFAM" id="SSF53335">
    <property type="entry name" value="S-adenosyl-L-methionine-dependent methyltransferases"/>
    <property type="match status" value="1"/>
</dbReference>
<reference evidence="3" key="1">
    <citation type="submission" date="2022-04" db="EMBL/GenBank/DDBJ databases">
        <title>Carnegiea gigantea Genome sequencing and assembly v2.</title>
        <authorList>
            <person name="Copetti D."/>
            <person name="Sanderson M.J."/>
            <person name="Burquez A."/>
            <person name="Wojciechowski M.F."/>
        </authorList>
    </citation>
    <scope>NUCLEOTIDE SEQUENCE</scope>
    <source>
        <strain evidence="3">SGP5-SGP5p</strain>
        <tissue evidence="3">Aerial part</tissue>
    </source>
</reference>
<dbReference type="AlphaFoldDB" id="A0A9Q1KJV8"/>
<keyword evidence="2" id="KW-0808">Transferase</keyword>
<protein>
    <recommendedName>
        <fullName evidence="5">S-adenosyl-L-methionine-dependent methyltransferase</fullName>
    </recommendedName>
</protein>
<dbReference type="Pfam" id="PF04072">
    <property type="entry name" value="LCM"/>
    <property type="match status" value="1"/>
</dbReference>
<evidence type="ECO:0008006" key="5">
    <source>
        <dbReference type="Google" id="ProtNLM"/>
    </source>
</evidence>
<dbReference type="InterPro" id="IPR029063">
    <property type="entry name" value="SAM-dependent_MTases_sf"/>
</dbReference>
<dbReference type="GO" id="GO:0032259">
    <property type="term" value="P:methylation"/>
    <property type="evidence" value="ECO:0007669"/>
    <property type="project" value="UniProtKB-KW"/>
</dbReference>
<dbReference type="PANTHER" id="PTHR43619:SF2">
    <property type="entry name" value="S-ADENOSYL-L-METHIONINE-DEPENDENT METHYLTRANSFERASES SUPERFAMILY PROTEIN"/>
    <property type="match status" value="1"/>
</dbReference>
<dbReference type="OrthoDB" id="203237at2759"/>
<evidence type="ECO:0000313" key="4">
    <source>
        <dbReference type="Proteomes" id="UP001153076"/>
    </source>
</evidence>
<dbReference type="InterPro" id="IPR007213">
    <property type="entry name" value="Ppm1/Ppm2/Tcmp"/>
</dbReference>
<organism evidence="3 4">
    <name type="scientific">Carnegiea gigantea</name>
    <dbReference type="NCBI Taxonomy" id="171969"/>
    <lineage>
        <taxon>Eukaryota</taxon>
        <taxon>Viridiplantae</taxon>
        <taxon>Streptophyta</taxon>
        <taxon>Embryophyta</taxon>
        <taxon>Tracheophyta</taxon>
        <taxon>Spermatophyta</taxon>
        <taxon>Magnoliopsida</taxon>
        <taxon>eudicotyledons</taxon>
        <taxon>Gunneridae</taxon>
        <taxon>Pentapetalae</taxon>
        <taxon>Caryophyllales</taxon>
        <taxon>Cactineae</taxon>
        <taxon>Cactaceae</taxon>
        <taxon>Cactoideae</taxon>
        <taxon>Echinocereeae</taxon>
        <taxon>Carnegiea</taxon>
    </lineage>
</organism>
<comment type="caution">
    <text evidence="3">The sequence shown here is derived from an EMBL/GenBank/DDBJ whole genome shotgun (WGS) entry which is preliminary data.</text>
</comment>
<name>A0A9Q1KJV8_9CARY</name>
<keyword evidence="4" id="KW-1185">Reference proteome</keyword>
<accession>A0A9Q1KJV8</accession>
<sequence>MECGTGLAHLSSIAAFPQALHCTTKPKKSSFRVTAKLNSGDDPLLQAAIHAATLRFKETHQPLFHDPYVACLVPENTSSDVEQYTHPYSLATRFIDDKMLETLINTDGLKQVVLLTDGADTRPYRLTWPSSTLIFEVSPDRIYTEACQELVDIGAQIPRSCLLLHVPSESLSIEDALRNKGFNGNRPSIWALQGLPLMTLASFEDILFTVASLAMKGCFLIGEIPAWLAKTQPELKTQEWLNKLFMSHGFQVQNINYEDIAKTLGREPSKEPYDNILFVAEHLRFSDDEMETWRREFQRAEEEGDEEGFEDL</sequence>
<keyword evidence="1" id="KW-0489">Methyltransferase</keyword>
<dbReference type="Proteomes" id="UP001153076">
    <property type="component" value="Unassembled WGS sequence"/>
</dbReference>